<dbReference type="RefSeq" id="WP_380020249.1">
    <property type="nucleotide sequence ID" value="NZ_JBHSHD010000007.1"/>
</dbReference>
<keyword evidence="3" id="KW-1185">Reference proteome</keyword>
<organism evidence="2 3">
    <name type="scientific">Dokdonella ginsengisoli</name>
    <dbReference type="NCBI Taxonomy" id="363846"/>
    <lineage>
        <taxon>Bacteria</taxon>
        <taxon>Pseudomonadati</taxon>
        <taxon>Pseudomonadota</taxon>
        <taxon>Gammaproteobacteria</taxon>
        <taxon>Lysobacterales</taxon>
        <taxon>Rhodanobacteraceae</taxon>
        <taxon>Dokdonella</taxon>
    </lineage>
</organism>
<accession>A0ABV9QUT6</accession>
<evidence type="ECO:0000256" key="1">
    <source>
        <dbReference type="SAM" id="MobiDB-lite"/>
    </source>
</evidence>
<sequence>MNAPICTERPGTPSFPRKRESISTPADGRKGLKDPGFRRDGEPVSRSFRFPRRHAIGTMASLALFVGTAALADATSPRFDLQASMQAGSAGQLGGGFELRAQLTPARTRVEGGGYAIDAVAAPAGTCGGGDLIFQDGFDPRDAIARTRDWK</sequence>
<feature type="region of interest" description="Disordered" evidence="1">
    <location>
        <begin position="1"/>
        <end position="46"/>
    </location>
</feature>
<proteinExistence type="predicted"/>
<dbReference type="EMBL" id="JBHSHD010000007">
    <property type="protein sequence ID" value="MFC4820400.1"/>
    <property type="molecule type" value="Genomic_DNA"/>
</dbReference>
<dbReference type="Proteomes" id="UP001595886">
    <property type="component" value="Unassembled WGS sequence"/>
</dbReference>
<feature type="compositionally biased region" description="Basic and acidic residues" evidence="1">
    <location>
        <begin position="17"/>
        <end position="43"/>
    </location>
</feature>
<name>A0ABV9QUT6_9GAMM</name>
<reference evidence="3" key="1">
    <citation type="journal article" date="2019" name="Int. J. Syst. Evol. Microbiol.">
        <title>The Global Catalogue of Microorganisms (GCM) 10K type strain sequencing project: providing services to taxonomists for standard genome sequencing and annotation.</title>
        <authorList>
            <consortium name="The Broad Institute Genomics Platform"/>
            <consortium name="The Broad Institute Genome Sequencing Center for Infectious Disease"/>
            <person name="Wu L."/>
            <person name="Ma J."/>
        </authorList>
    </citation>
    <scope>NUCLEOTIDE SEQUENCE [LARGE SCALE GENOMIC DNA]</scope>
    <source>
        <strain evidence="3">CCUG 30340</strain>
    </source>
</reference>
<protein>
    <submittedName>
        <fullName evidence="2">Uncharacterized protein</fullName>
    </submittedName>
</protein>
<evidence type="ECO:0000313" key="3">
    <source>
        <dbReference type="Proteomes" id="UP001595886"/>
    </source>
</evidence>
<comment type="caution">
    <text evidence="2">The sequence shown here is derived from an EMBL/GenBank/DDBJ whole genome shotgun (WGS) entry which is preliminary data.</text>
</comment>
<gene>
    <name evidence="2" type="ORF">ACFO6Q_08690</name>
</gene>
<evidence type="ECO:0000313" key="2">
    <source>
        <dbReference type="EMBL" id="MFC4820400.1"/>
    </source>
</evidence>